<feature type="domain" description="O-antigen ligase-related" evidence="6">
    <location>
        <begin position="3"/>
        <end position="201"/>
    </location>
</feature>
<keyword evidence="4 5" id="KW-0472">Membrane</keyword>
<keyword evidence="8" id="KW-1185">Reference proteome</keyword>
<accession>K9H5H7</accession>
<proteinExistence type="predicted"/>
<evidence type="ECO:0000256" key="2">
    <source>
        <dbReference type="ARBA" id="ARBA00022692"/>
    </source>
</evidence>
<evidence type="ECO:0000313" key="8">
    <source>
        <dbReference type="Proteomes" id="UP000009881"/>
    </source>
</evidence>
<feature type="transmembrane region" description="Helical" evidence="5">
    <location>
        <begin position="41"/>
        <end position="58"/>
    </location>
</feature>
<gene>
    <name evidence="7" type="ORF">C882_3383</name>
</gene>
<dbReference type="InterPro" id="IPR051533">
    <property type="entry name" value="WaaL-like"/>
</dbReference>
<reference evidence="7 8" key="1">
    <citation type="journal article" date="2013" name="Genome Announc.">
        <title>Draft Genome Sequence of an Alphaproteobacterium, Caenispirillum salinarum AK4(T), Isolated from a Solar Saltern.</title>
        <authorList>
            <person name="Khatri I."/>
            <person name="Singh A."/>
            <person name="Korpole S."/>
            <person name="Pinnaka A.K."/>
            <person name="Subramanian S."/>
        </authorList>
    </citation>
    <scope>NUCLEOTIDE SEQUENCE [LARGE SCALE GENOMIC DNA]</scope>
    <source>
        <strain evidence="7 8">AK4</strain>
    </source>
</reference>
<dbReference type="PANTHER" id="PTHR37422">
    <property type="entry name" value="TEICHURONIC ACID BIOSYNTHESIS PROTEIN TUAE"/>
    <property type="match status" value="1"/>
</dbReference>
<dbReference type="Proteomes" id="UP000009881">
    <property type="component" value="Unassembled WGS sequence"/>
</dbReference>
<feature type="transmembrane region" description="Helical" evidence="5">
    <location>
        <begin position="221"/>
        <end position="240"/>
    </location>
</feature>
<evidence type="ECO:0000256" key="4">
    <source>
        <dbReference type="ARBA" id="ARBA00023136"/>
    </source>
</evidence>
<evidence type="ECO:0000259" key="6">
    <source>
        <dbReference type="Pfam" id="PF04932"/>
    </source>
</evidence>
<dbReference type="InterPro" id="IPR007016">
    <property type="entry name" value="O-antigen_ligase-rel_domated"/>
</dbReference>
<evidence type="ECO:0000256" key="1">
    <source>
        <dbReference type="ARBA" id="ARBA00004141"/>
    </source>
</evidence>
<keyword evidence="3 5" id="KW-1133">Transmembrane helix</keyword>
<feature type="transmembrane region" description="Helical" evidence="5">
    <location>
        <begin position="195"/>
        <end position="214"/>
    </location>
</feature>
<comment type="subcellular location">
    <subcellularLocation>
        <location evidence="1">Membrane</location>
        <topology evidence="1">Multi-pass membrane protein</topology>
    </subcellularLocation>
</comment>
<dbReference type="PANTHER" id="PTHR37422:SF13">
    <property type="entry name" value="LIPOPOLYSACCHARIDE BIOSYNTHESIS PROTEIN PA4999-RELATED"/>
    <property type="match status" value="1"/>
</dbReference>
<dbReference type="RefSeq" id="WP_009543003.1">
    <property type="nucleotide sequence ID" value="NZ_ANHY01000049.1"/>
</dbReference>
<keyword evidence="2 5" id="KW-0812">Transmembrane</keyword>
<evidence type="ECO:0000313" key="7">
    <source>
        <dbReference type="EMBL" id="EKV25898.1"/>
    </source>
</evidence>
<protein>
    <recommendedName>
        <fullName evidence="6">O-antigen ligase-related domain-containing protein</fullName>
    </recommendedName>
</protein>
<dbReference type="GO" id="GO:0016020">
    <property type="term" value="C:membrane"/>
    <property type="evidence" value="ECO:0007669"/>
    <property type="project" value="UniProtKB-SubCell"/>
</dbReference>
<organism evidence="7 8">
    <name type="scientific">Caenispirillum salinarum AK4</name>
    <dbReference type="NCBI Taxonomy" id="1238182"/>
    <lineage>
        <taxon>Bacteria</taxon>
        <taxon>Pseudomonadati</taxon>
        <taxon>Pseudomonadota</taxon>
        <taxon>Alphaproteobacteria</taxon>
        <taxon>Rhodospirillales</taxon>
        <taxon>Novispirillaceae</taxon>
        <taxon>Caenispirillum</taxon>
    </lineage>
</organism>
<dbReference type="Pfam" id="PF04932">
    <property type="entry name" value="Wzy_C"/>
    <property type="match status" value="1"/>
</dbReference>
<feature type="transmembrane region" description="Helical" evidence="5">
    <location>
        <begin position="6"/>
        <end position="29"/>
    </location>
</feature>
<evidence type="ECO:0000256" key="5">
    <source>
        <dbReference type="SAM" id="Phobius"/>
    </source>
</evidence>
<name>K9H5H7_9PROT</name>
<sequence length="282" mass="30402">MLMSVAAVLVVLSASRSAILALGVLLVFWMVVAVRGRKTRLLMAASLVPLLALSWIWAHTPCPGTNSPDLPRFSERNDEAAYLKRIVVPEVASRAETLTPTDDQLKRRFASTEALDGTGQLRSAAGDMIPLAAVARDGIEAMPGLDHARRLLWREAVLLWADRPWLGVGPGNMAAATFNGWRAHSVLLTTLAEHGVLGIGLMAALAVALGLRLARRCQPLLSVRASVLLMIGCLLAAVVASGAQDILRQGAPWAILRLFLLLTRRAPRARQRDKAEPEVEPS</sequence>
<dbReference type="AlphaFoldDB" id="K9H5H7"/>
<dbReference type="EMBL" id="ANHY01000049">
    <property type="protein sequence ID" value="EKV25898.1"/>
    <property type="molecule type" value="Genomic_DNA"/>
</dbReference>
<evidence type="ECO:0000256" key="3">
    <source>
        <dbReference type="ARBA" id="ARBA00022989"/>
    </source>
</evidence>
<comment type="caution">
    <text evidence="7">The sequence shown here is derived from an EMBL/GenBank/DDBJ whole genome shotgun (WGS) entry which is preliminary data.</text>
</comment>
<dbReference type="OrthoDB" id="8479685at2"/>